<name>A0AAE6G2V1_MYXXA</name>
<dbReference type="Proteomes" id="UP000320179">
    <property type="component" value="Chromosome"/>
</dbReference>
<gene>
    <name evidence="1" type="ORF">BHS09_24530</name>
</gene>
<proteinExistence type="predicted"/>
<evidence type="ECO:0000313" key="2">
    <source>
        <dbReference type="Proteomes" id="UP000320179"/>
    </source>
</evidence>
<accession>A0AAE6G2V1</accession>
<dbReference type="EMBL" id="CP017174">
    <property type="protein sequence ID" value="QDE69889.1"/>
    <property type="molecule type" value="Genomic_DNA"/>
</dbReference>
<dbReference type="AlphaFoldDB" id="A0AAE6G2V1"/>
<organism evidence="1 2">
    <name type="scientific">Myxococcus xanthus</name>
    <dbReference type="NCBI Taxonomy" id="34"/>
    <lineage>
        <taxon>Bacteria</taxon>
        <taxon>Pseudomonadati</taxon>
        <taxon>Myxococcota</taxon>
        <taxon>Myxococcia</taxon>
        <taxon>Myxococcales</taxon>
        <taxon>Cystobacterineae</taxon>
        <taxon>Myxococcaceae</taxon>
        <taxon>Myxococcus</taxon>
    </lineage>
</organism>
<protein>
    <recommendedName>
        <fullName evidence="3">DUF1036 domain-containing protein</fullName>
    </recommendedName>
</protein>
<reference evidence="1 2" key="1">
    <citation type="journal article" date="2019" name="Science">
        <title>Social genes are selection hotspots in kin groups of a soil microbe.</title>
        <authorList>
            <person name="Wielgoss S."/>
            <person name="Wolfensberger R."/>
            <person name="Sun L."/>
            <person name="Fiegna F."/>
            <person name="Velicer G.J."/>
        </authorList>
    </citation>
    <scope>NUCLEOTIDE SEQUENCE [LARGE SCALE GENOMIC DNA]</scope>
    <source>
        <strain evidence="1 2">MC3.5.9c15</strain>
    </source>
</reference>
<sequence length="195" mass="21502">MGLGAGTLATARASGPGAAPYGDLLEPHPFGAWGDAPSREVVLSSRPWDVLSERPVVNASPGLVRTPYDNEPSELEPSLQSSFQLHFRNSYGLRIWVCISFYDPVNCGALGQWETRGWWTIDHGQSAYVLNTTHRQAYYYAEASNGAFWAGSTHAIYAPQTAFNSCLWNQRIGDRYLGMRPVNISSDVYTVNLTP</sequence>
<evidence type="ECO:0008006" key="3">
    <source>
        <dbReference type="Google" id="ProtNLM"/>
    </source>
</evidence>
<dbReference type="InterPro" id="IPR009380">
    <property type="entry name" value="DUF1036"/>
</dbReference>
<evidence type="ECO:0000313" key="1">
    <source>
        <dbReference type="EMBL" id="QDE69889.1"/>
    </source>
</evidence>
<dbReference type="Pfam" id="PF06282">
    <property type="entry name" value="DUF1036"/>
    <property type="match status" value="1"/>
</dbReference>